<reference evidence="1 2" key="1">
    <citation type="submission" date="2016-01" db="EMBL/GenBank/DDBJ databases">
        <title>The new phylogeny of the genus Mycobacterium.</title>
        <authorList>
            <person name="Tarcisio F."/>
            <person name="Conor M."/>
            <person name="Antonella G."/>
            <person name="Elisabetta G."/>
            <person name="Giulia F.S."/>
            <person name="Sara T."/>
            <person name="Anna F."/>
            <person name="Clotilde B."/>
            <person name="Roberto B."/>
            <person name="Veronica D.S."/>
            <person name="Fabio R."/>
            <person name="Monica P."/>
            <person name="Olivier J."/>
            <person name="Enrico T."/>
            <person name="Nicola S."/>
        </authorList>
    </citation>
    <scope>NUCLEOTIDE SEQUENCE [LARGE SCALE GENOMIC DNA]</scope>
    <source>
        <strain evidence="1 2">DSM 44160</strain>
    </source>
</reference>
<dbReference type="EMBL" id="LQOY01000083">
    <property type="protein sequence ID" value="ORV86050.1"/>
    <property type="molecule type" value="Genomic_DNA"/>
</dbReference>
<sequence>MSDLPTDIEVGDAHALRTFAVKDGRLTSIAQCGSHWKEGKCEAICLCSPDDPDHEVPSADCTCGVYAFWTVEELLNQYRDFARRIVAVVRMDGLTIEGENGVKANAAQIVAWWCAEDEPELVAACVASAPGTRRYFDREVMIRLHLALNKQQLLEGMRDG</sequence>
<protein>
    <submittedName>
        <fullName evidence="1">Uncharacterized protein</fullName>
    </submittedName>
</protein>
<comment type="caution">
    <text evidence="1">The sequence shown here is derived from an EMBL/GenBank/DDBJ whole genome shotgun (WGS) entry which is preliminary data.</text>
</comment>
<evidence type="ECO:0000313" key="1">
    <source>
        <dbReference type="EMBL" id="ORV86050.1"/>
    </source>
</evidence>
<proteinExistence type="predicted"/>
<organism evidence="1 2">
    <name type="scientific">Mycobacterium gordonae</name>
    <dbReference type="NCBI Taxonomy" id="1778"/>
    <lineage>
        <taxon>Bacteria</taxon>
        <taxon>Bacillati</taxon>
        <taxon>Actinomycetota</taxon>
        <taxon>Actinomycetes</taxon>
        <taxon>Mycobacteriales</taxon>
        <taxon>Mycobacteriaceae</taxon>
        <taxon>Mycobacterium</taxon>
    </lineage>
</organism>
<accession>A0A1X1WHP6</accession>
<gene>
    <name evidence="1" type="ORF">AWC08_25135</name>
</gene>
<keyword evidence="2" id="KW-1185">Reference proteome</keyword>
<dbReference type="Proteomes" id="UP000193928">
    <property type="component" value="Unassembled WGS sequence"/>
</dbReference>
<dbReference type="RefSeq" id="WP_085087903.1">
    <property type="nucleotide sequence ID" value="NZ_JACKSU010000008.1"/>
</dbReference>
<dbReference type="AlphaFoldDB" id="A0A1X1WHP6"/>
<evidence type="ECO:0000313" key="2">
    <source>
        <dbReference type="Proteomes" id="UP000193928"/>
    </source>
</evidence>
<name>A0A1X1WHP6_MYCGO</name>